<dbReference type="InterPro" id="IPR002475">
    <property type="entry name" value="Bcl2-like"/>
</dbReference>
<dbReference type="HOGENOM" id="CLU_608785_0_0_1"/>
<feature type="region of interest" description="Disordered" evidence="9">
    <location>
        <begin position="1"/>
        <end position="26"/>
    </location>
</feature>
<dbReference type="InterPro" id="IPR050848">
    <property type="entry name" value="Homeobox_TF"/>
</dbReference>
<dbReference type="PRINTS" id="PR00024">
    <property type="entry name" value="HOMEOBOX"/>
</dbReference>
<proteinExistence type="inferred from homology"/>
<dbReference type="InterPro" id="IPR026298">
    <property type="entry name" value="Bcl-2_fam"/>
</dbReference>
<dbReference type="EMBL" id="JH431731">
    <property type="status" value="NOT_ANNOTATED_CDS"/>
    <property type="molecule type" value="Genomic_DNA"/>
</dbReference>
<dbReference type="Pfam" id="PF00452">
    <property type="entry name" value="Bcl-2"/>
    <property type="match status" value="1"/>
</dbReference>
<dbReference type="CDD" id="cd00086">
    <property type="entry name" value="homeodomain"/>
    <property type="match status" value="1"/>
</dbReference>
<evidence type="ECO:0000256" key="2">
    <source>
        <dbReference type="ARBA" id="ARBA00009458"/>
    </source>
</evidence>
<evidence type="ECO:0000256" key="4">
    <source>
        <dbReference type="ARBA" id="ARBA00023125"/>
    </source>
</evidence>
<evidence type="ECO:0000256" key="3">
    <source>
        <dbReference type="ARBA" id="ARBA00022703"/>
    </source>
</evidence>
<evidence type="ECO:0000256" key="10">
    <source>
        <dbReference type="SAM" id="Phobius"/>
    </source>
</evidence>
<dbReference type="EnsemblMetazoa" id="SMAR006886-RA">
    <property type="protein sequence ID" value="SMAR006886-PA"/>
    <property type="gene ID" value="SMAR006886"/>
</dbReference>
<dbReference type="GO" id="GO:0006915">
    <property type="term" value="P:apoptotic process"/>
    <property type="evidence" value="ECO:0007669"/>
    <property type="project" value="UniProtKB-KW"/>
</dbReference>
<accession>T1J047</accession>
<keyword evidence="4 7" id="KW-0238">DNA-binding</keyword>
<evidence type="ECO:0000256" key="5">
    <source>
        <dbReference type="ARBA" id="ARBA00023155"/>
    </source>
</evidence>
<sequence>MSEADSVAAPESTASPPVKCTQPPPPRFSIAHLLSTDDKDIAIGKQTATQQTPLCVRPTPVSCHPFYHPHLAALGMDTVAAPNLPVEVGSYATHHQHSTPSYSITNTPPALLYNSWLGRSQFLNLQAPKPVGRRARKPGIDRKPRQAYSTKQLERLETEFKLDKYLSVSKRMELSQVLNLTEVQIKTWFQNRRTKWKKQVSARMKMAQRQGLWGSPYLSTNSAYHPFLTSYYQQLGPFDKKSKMALLQSKKEINLQAEDLTDEVALTGRQLFTSFLDEEIIHEGLENPSNHDGATGDHSHEELFRTPQIGRLGRDLRVLADEFARSRERCLVRERANQVDVNSVTKDNFFRLMEELFEGGVSRSRVVVLFFFCSDVAINALRSNVVEIFHKFVSWALAFITNTITKWVEDFGGWGKVLSQSFNLVYKCSVVVIGVAIVVTAGFLIAKKKM</sequence>
<evidence type="ECO:0000256" key="8">
    <source>
        <dbReference type="RuleBase" id="RU000682"/>
    </source>
</evidence>
<evidence type="ECO:0000313" key="12">
    <source>
        <dbReference type="EnsemblMetazoa" id="SMAR006886-PA"/>
    </source>
</evidence>
<dbReference type="Pfam" id="PF00046">
    <property type="entry name" value="Homeodomain"/>
    <property type="match status" value="1"/>
</dbReference>
<dbReference type="PROSITE" id="PS50071">
    <property type="entry name" value="HOMEOBOX_2"/>
    <property type="match status" value="1"/>
</dbReference>
<dbReference type="PROSITE" id="PS50062">
    <property type="entry name" value="BCL2_FAMILY"/>
    <property type="match status" value="1"/>
</dbReference>
<dbReference type="SMART" id="SM00337">
    <property type="entry name" value="BCL"/>
    <property type="match status" value="1"/>
</dbReference>
<feature type="domain" description="Homeobox" evidence="11">
    <location>
        <begin position="139"/>
        <end position="199"/>
    </location>
</feature>
<dbReference type="GO" id="GO:0003677">
    <property type="term" value="F:DNA binding"/>
    <property type="evidence" value="ECO:0007669"/>
    <property type="project" value="UniProtKB-UniRule"/>
</dbReference>
<comment type="similarity">
    <text evidence="2">Belongs to the Bcl-2 family.</text>
</comment>
<reference evidence="13" key="1">
    <citation type="submission" date="2011-05" db="EMBL/GenBank/DDBJ databases">
        <authorList>
            <person name="Richards S.R."/>
            <person name="Qu J."/>
            <person name="Jiang H."/>
            <person name="Jhangiani S.N."/>
            <person name="Agravi P."/>
            <person name="Goodspeed R."/>
            <person name="Gross S."/>
            <person name="Mandapat C."/>
            <person name="Jackson L."/>
            <person name="Mathew T."/>
            <person name="Pu L."/>
            <person name="Thornton R."/>
            <person name="Saada N."/>
            <person name="Wilczek-Boney K.B."/>
            <person name="Lee S."/>
            <person name="Kovar C."/>
            <person name="Wu Y."/>
            <person name="Scherer S.E."/>
            <person name="Worley K.C."/>
            <person name="Muzny D.M."/>
            <person name="Gibbs R."/>
        </authorList>
    </citation>
    <scope>NUCLEOTIDE SEQUENCE</scope>
    <source>
        <strain evidence="13">Brora</strain>
    </source>
</reference>
<evidence type="ECO:0000256" key="1">
    <source>
        <dbReference type="ARBA" id="ARBA00004123"/>
    </source>
</evidence>
<dbReference type="GO" id="GO:0042981">
    <property type="term" value="P:regulation of apoptotic process"/>
    <property type="evidence" value="ECO:0007669"/>
    <property type="project" value="InterPro"/>
</dbReference>
<dbReference type="InterPro" id="IPR001356">
    <property type="entry name" value="HD"/>
</dbReference>
<reference evidence="12" key="2">
    <citation type="submission" date="2015-02" db="UniProtKB">
        <authorList>
            <consortium name="EnsemblMetazoa"/>
        </authorList>
    </citation>
    <scope>IDENTIFICATION</scope>
</reference>
<dbReference type="InterPro" id="IPR036834">
    <property type="entry name" value="Bcl-2-like_sf"/>
</dbReference>
<keyword evidence="13" id="KW-1185">Reference proteome</keyword>
<dbReference type="PRINTS" id="PR01862">
    <property type="entry name" value="BCL2FAMILY"/>
</dbReference>
<dbReference type="Gene3D" id="1.10.10.60">
    <property type="entry name" value="Homeodomain-like"/>
    <property type="match status" value="1"/>
</dbReference>
<dbReference type="Gene3D" id="1.10.437.10">
    <property type="entry name" value="Blc2-like"/>
    <property type="match status" value="1"/>
</dbReference>
<dbReference type="PANTHER" id="PTHR24333">
    <property type="entry name" value="HOMEO BOX HB9 LIKE A-RELATED"/>
    <property type="match status" value="1"/>
</dbReference>
<dbReference type="eggNOG" id="KOG0488">
    <property type="taxonomic scope" value="Eukaryota"/>
</dbReference>
<dbReference type="InterPro" id="IPR009057">
    <property type="entry name" value="Homeodomain-like_sf"/>
</dbReference>
<dbReference type="PROSITE" id="PS00027">
    <property type="entry name" value="HOMEOBOX_1"/>
    <property type="match status" value="1"/>
</dbReference>
<keyword evidence="10" id="KW-0812">Transmembrane</keyword>
<evidence type="ECO:0000313" key="13">
    <source>
        <dbReference type="Proteomes" id="UP000014500"/>
    </source>
</evidence>
<evidence type="ECO:0000259" key="11">
    <source>
        <dbReference type="PROSITE" id="PS50071"/>
    </source>
</evidence>
<protein>
    <recommendedName>
        <fullName evidence="11">Homeobox domain-containing protein</fullName>
    </recommendedName>
</protein>
<evidence type="ECO:0000256" key="6">
    <source>
        <dbReference type="ARBA" id="ARBA00023242"/>
    </source>
</evidence>
<dbReference type="SMART" id="SM00389">
    <property type="entry name" value="HOX"/>
    <property type="match status" value="1"/>
</dbReference>
<dbReference type="SUPFAM" id="SSF56854">
    <property type="entry name" value="Bcl-2 inhibitors of programmed cell death"/>
    <property type="match status" value="1"/>
</dbReference>
<keyword evidence="10" id="KW-1133">Transmembrane helix</keyword>
<keyword evidence="3" id="KW-0053">Apoptosis</keyword>
<evidence type="ECO:0000256" key="9">
    <source>
        <dbReference type="SAM" id="MobiDB-lite"/>
    </source>
</evidence>
<name>T1J047_STRMM</name>
<feature type="DNA-binding region" description="Homeobox" evidence="7">
    <location>
        <begin position="141"/>
        <end position="200"/>
    </location>
</feature>
<dbReference type="GO" id="GO:0000981">
    <property type="term" value="F:DNA-binding transcription factor activity, RNA polymerase II-specific"/>
    <property type="evidence" value="ECO:0007669"/>
    <property type="project" value="InterPro"/>
</dbReference>
<evidence type="ECO:0000256" key="7">
    <source>
        <dbReference type="PROSITE-ProRule" id="PRU00108"/>
    </source>
</evidence>
<dbReference type="Proteomes" id="UP000014500">
    <property type="component" value="Unassembled WGS sequence"/>
</dbReference>
<feature type="transmembrane region" description="Helical" evidence="10">
    <location>
        <begin position="424"/>
        <end position="446"/>
    </location>
</feature>
<dbReference type="InterPro" id="IPR020479">
    <property type="entry name" value="HD_metazoa"/>
</dbReference>
<dbReference type="GO" id="GO:0005634">
    <property type="term" value="C:nucleus"/>
    <property type="evidence" value="ECO:0007669"/>
    <property type="project" value="UniProtKB-SubCell"/>
</dbReference>
<organism evidence="12 13">
    <name type="scientific">Strigamia maritima</name>
    <name type="common">European centipede</name>
    <name type="synonym">Geophilus maritimus</name>
    <dbReference type="NCBI Taxonomy" id="126957"/>
    <lineage>
        <taxon>Eukaryota</taxon>
        <taxon>Metazoa</taxon>
        <taxon>Ecdysozoa</taxon>
        <taxon>Arthropoda</taxon>
        <taxon>Myriapoda</taxon>
        <taxon>Chilopoda</taxon>
        <taxon>Pleurostigmophora</taxon>
        <taxon>Geophilomorpha</taxon>
        <taxon>Linotaeniidae</taxon>
        <taxon>Strigamia</taxon>
    </lineage>
</organism>
<dbReference type="SUPFAM" id="SSF46689">
    <property type="entry name" value="Homeodomain-like"/>
    <property type="match status" value="1"/>
</dbReference>
<keyword evidence="10" id="KW-0472">Membrane</keyword>
<dbReference type="PANTHER" id="PTHR24333:SF9">
    <property type="entry name" value="HOMEOBOX DOMAIN-CONTAINING PROTEIN"/>
    <property type="match status" value="1"/>
</dbReference>
<keyword evidence="6 7" id="KW-0539">Nucleus</keyword>
<dbReference type="InterPro" id="IPR046371">
    <property type="entry name" value="Bcl-2_BH1-3"/>
</dbReference>
<dbReference type="AlphaFoldDB" id="T1J047"/>
<dbReference type="InterPro" id="IPR017970">
    <property type="entry name" value="Homeobox_CS"/>
</dbReference>
<comment type="subcellular location">
    <subcellularLocation>
        <location evidence="1 7 8">Nucleus</location>
    </subcellularLocation>
</comment>
<dbReference type="STRING" id="126957.T1J047"/>
<keyword evidence="5 7" id="KW-0371">Homeobox</keyword>